<dbReference type="SUPFAM" id="SSF49899">
    <property type="entry name" value="Concanavalin A-like lectins/glucanases"/>
    <property type="match status" value="1"/>
</dbReference>
<dbReference type="InterPro" id="IPR013320">
    <property type="entry name" value="ConA-like_dom_sf"/>
</dbReference>
<dbReference type="Proteomes" id="UP000003273">
    <property type="component" value="Unassembled WGS sequence"/>
</dbReference>
<dbReference type="EMBL" id="CAIL01000117">
    <property type="protein sequence ID" value="CCI13612.1"/>
    <property type="molecule type" value="Genomic_DNA"/>
</dbReference>
<comment type="caution">
    <text evidence="1">The sequence shown here is derived from an EMBL/GenBank/DDBJ whole genome shotgun (WGS) entry which is preliminary data.</text>
</comment>
<name>I4GUY8_MICAE</name>
<dbReference type="AlphaFoldDB" id="I4GUY8"/>
<proteinExistence type="predicted"/>
<dbReference type="HOGENOM" id="CLU_1728351_0_0_3"/>
<dbReference type="RefSeq" id="WP_002783856.1">
    <property type="nucleotide sequence ID" value="NZ_HE973243.1"/>
</dbReference>
<dbReference type="Gene3D" id="2.60.120.200">
    <property type="match status" value="1"/>
</dbReference>
<evidence type="ECO:0000313" key="1">
    <source>
        <dbReference type="EMBL" id="CCI13612.1"/>
    </source>
</evidence>
<gene>
    <name evidence="1" type="ORF">MICAE_2030002</name>
</gene>
<sequence length="158" mass="17495">MSQTENTTSVKKDAIESVLAFDGIDDYVQLPAANTDYSQGFTVEAWVQHKSFRSWSRIIDFGNGRGNKNIVLANVGTSNALGLHLFCNNGTYTIEAPNALEIDKWTHVAATIDKSGMAKLYKNGQLIQSKQLSLPDNLNRTLNYIGKSNWVNDGYFEG</sequence>
<accession>I4GUY8</accession>
<protein>
    <submittedName>
        <fullName evidence="1">Glucose-methanol-choline oxidoreductase</fullName>
    </submittedName>
</protein>
<evidence type="ECO:0000313" key="2">
    <source>
        <dbReference type="Proteomes" id="UP000003273"/>
    </source>
</evidence>
<reference evidence="1 2" key="1">
    <citation type="submission" date="2012-04" db="EMBL/GenBank/DDBJ databases">
        <authorList>
            <person name="Genoscope - CEA"/>
        </authorList>
    </citation>
    <scope>NUCLEOTIDE SEQUENCE [LARGE SCALE GENOMIC DNA]</scope>
    <source>
        <strain evidence="1 2">9806</strain>
    </source>
</reference>
<dbReference type="Pfam" id="PF13385">
    <property type="entry name" value="Laminin_G_3"/>
    <property type="match status" value="1"/>
</dbReference>
<organism evidence="1 2">
    <name type="scientific">Microcystis aeruginosa PCC 9806</name>
    <dbReference type="NCBI Taxonomy" id="1160282"/>
    <lineage>
        <taxon>Bacteria</taxon>
        <taxon>Bacillati</taxon>
        <taxon>Cyanobacteriota</taxon>
        <taxon>Cyanophyceae</taxon>
        <taxon>Oscillatoriophycideae</taxon>
        <taxon>Chroococcales</taxon>
        <taxon>Microcystaceae</taxon>
        <taxon>Microcystis</taxon>
    </lineage>
</organism>